<protein>
    <submittedName>
        <fullName evidence="2">HD-like signal output (HDOD) domain, no enzymatic activity</fullName>
    </submittedName>
</protein>
<reference evidence="2 3" key="1">
    <citation type="submission" date="2016-11" db="EMBL/GenBank/DDBJ databases">
        <authorList>
            <person name="Jaros S."/>
            <person name="Januszkiewicz K."/>
            <person name="Wedrychowicz H."/>
        </authorList>
    </citation>
    <scope>NUCLEOTIDE SEQUENCE [LARGE SCALE GENOMIC DNA]</scope>
    <source>
        <strain evidence="2 3">DSM 45408</strain>
    </source>
</reference>
<evidence type="ECO:0000259" key="1">
    <source>
        <dbReference type="PROSITE" id="PS51833"/>
    </source>
</evidence>
<feature type="domain" description="HDOD" evidence="1">
    <location>
        <begin position="22"/>
        <end position="210"/>
    </location>
</feature>
<dbReference type="Proteomes" id="UP000184471">
    <property type="component" value="Unassembled WGS sequence"/>
</dbReference>
<sequence length="271" mass="28696">MTVLDTPVPLDVDRLLARIDTLAASRPVAAQLVAMTSAEDAGARDLARVLAGDVALAGRVMKLANSAYFGMCGRVTSLQFAVTVVGLMTVRTMATVALTDLGDESALPEDFWLTSTHVAQAAAALAPRFGERPPDALCLGMLSQIGAALLHHEDPEGRPALVAGAEDAPARRLAETRRYGVHALRLSALALRHWGFPQRMVTALELADDLTAPEGALLRVATEVAARLSGRPHRPVPVGRLCGGLLQEDALDLVVDRVRAEAEELRLALLG</sequence>
<dbReference type="STRING" id="1070870.SAMN05444351_1368"/>
<evidence type="ECO:0000313" key="3">
    <source>
        <dbReference type="Proteomes" id="UP000184471"/>
    </source>
</evidence>
<name>A0A1M5FST7_9ACTN</name>
<dbReference type="InterPro" id="IPR013976">
    <property type="entry name" value="HDOD"/>
</dbReference>
<keyword evidence="3" id="KW-1185">Reference proteome</keyword>
<dbReference type="Pfam" id="PF08668">
    <property type="entry name" value="HDOD"/>
    <property type="match status" value="1"/>
</dbReference>
<gene>
    <name evidence="2" type="ORF">SAMN05444351_1368</name>
</gene>
<dbReference type="PROSITE" id="PS51833">
    <property type="entry name" value="HDOD"/>
    <property type="match status" value="1"/>
</dbReference>
<dbReference type="InterPro" id="IPR052340">
    <property type="entry name" value="RNase_Y/CdgJ"/>
</dbReference>
<dbReference type="EMBL" id="FQVX01000001">
    <property type="protein sequence ID" value="SHF94261.1"/>
    <property type="molecule type" value="Genomic_DNA"/>
</dbReference>
<dbReference type="RefSeq" id="WP_073419241.1">
    <property type="nucleotide sequence ID" value="NZ_FQVX01000001.1"/>
</dbReference>
<evidence type="ECO:0000313" key="2">
    <source>
        <dbReference type="EMBL" id="SHF94261.1"/>
    </source>
</evidence>
<dbReference type="Gene3D" id="1.10.3210.10">
    <property type="entry name" value="Hypothetical protein af1432"/>
    <property type="match status" value="1"/>
</dbReference>
<dbReference type="SUPFAM" id="SSF109604">
    <property type="entry name" value="HD-domain/PDEase-like"/>
    <property type="match status" value="1"/>
</dbReference>
<dbReference type="AlphaFoldDB" id="A0A1M5FST7"/>
<proteinExistence type="predicted"/>
<accession>A0A1M5FST7</accession>
<dbReference type="PANTHER" id="PTHR33525:SF4">
    <property type="entry name" value="CYCLIC DI-GMP PHOSPHODIESTERASE CDGJ"/>
    <property type="match status" value="1"/>
</dbReference>
<dbReference type="PANTHER" id="PTHR33525">
    <property type="match status" value="1"/>
</dbReference>
<organism evidence="2 3">
    <name type="scientific">Geodermatophilus nigrescens</name>
    <dbReference type="NCBI Taxonomy" id="1070870"/>
    <lineage>
        <taxon>Bacteria</taxon>
        <taxon>Bacillati</taxon>
        <taxon>Actinomycetota</taxon>
        <taxon>Actinomycetes</taxon>
        <taxon>Geodermatophilales</taxon>
        <taxon>Geodermatophilaceae</taxon>
        <taxon>Geodermatophilus</taxon>
    </lineage>
</organism>